<feature type="transmembrane region" description="Helical" evidence="9">
    <location>
        <begin position="430"/>
        <end position="449"/>
    </location>
</feature>
<accession>A0AAW2GCL1</accession>
<dbReference type="PROSITE" id="PS50850">
    <property type="entry name" value="MFS"/>
    <property type="match status" value="1"/>
</dbReference>
<dbReference type="AlphaFoldDB" id="A0AAW2GCL1"/>
<dbReference type="Pfam" id="PF00083">
    <property type="entry name" value="Sugar_tr"/>
    <property type="match status" value="1"/>
</dbReference>
<keyword evidence="6" id="KW-0325">Glycoprotein</keyword>
<evidence type="ECO:0000256" key="4">
    <source>
        <dbReference type="ARBA" id="ARBA00022989"/>
    </source>
</evidence>
<feature type="transmembrane region" description="Helical" evidence="9">
    <location>
        <begin position="362"/>
        <end position="386"/>
    </location>
</feature>
<sequence>MEERMEVSGMINGVPARQEGRKLWQYLASLSACLMAVGVGTALAWTSPVLPQLYEKNSWLVITEEQGSWVSSLLALGAIAGAVPSGPMADKLGRKKTLLLLAAPFLLSWVIIILASQLWLIYVARFIVGAGVGAACVVVPTYISEIAETSTRGSLGAMFQLNITVGILLAFVLGAVMNYTAFAIVCALIEVGFLASFMWMPESPIWLVNQKRKPEATVAMAVFRGDSYDPSEELAEAQREAEAASLKKSTVFDLVRTVAARKALLASLGGMFFQQLSGINAVIFYTVTIFQAAGSSMAPEISSIIVAIVQMVTTVVAAVIVDRAGRKPLLILSSSVMLISLVALGSYFNLKESESDVSNLGWLPLTSLTLFMIAFSIGMGPIPWMLMGEVFPAETKAVASGIAVMLNWFLVFLVTKSFPMMNKGLGADVTFWIFATIMAIATGFIYFFVPETKGKTSQEIQEELQGNVRLNKTRP</sequence>
<dbReference type="PROSITE" id="PS00217">
    <property type="entry name" value="SUGAR_TRANSPORT_2"/>
    <property type="match status" value="1"/>
</dbReference>
<evidence type="ECO:0000256" key="5">
    <source>
        <dbReference type="ARBA" id="ARBA00023136"/>
    </source>
</evidence>
<comment type="similarity">
    <text evidence="7">Belongs to the major facilitator superfamily. Sugar transporter (TC 2.A.1.1) family. Trehalose transporter subfamily.</text>
</comment>
<keyword evidence="3 9" id="KW-0812">Transmembrane</keyword>
<organism evidence="11 12">
    <name type="scientific">Cardiocondyla obscurior</name>
    <dbReference type="NCBI Taxonomy" id="286306"/>
    <lineage>
        <taxon>Eukaryota</taxon>
        <taxon>Metazoa</taxon>
        <taxon>Ecdysozoa</taxon>
        <taxon>Arthropoda</taxon>
        <taxon>Hexapoda</taxon>
        <taxon>Insecta</taxon>
        <taxon>Pterygota</taxon>
        <taxon>Neoptera</taxon>
        <taxon>Endopterygota</taxon>
        <taxon>Hymenoptera</taxon>
        <taxon>Apocrita</taxon>
        <taxon>Aculeata</taxon>
        <taxon>Formicoidea</taxon>
        <taxon>Formicidae</taxon>
        <taxon>Myrmicinae</taxon>
        <taxon>Cardiocondyla</taxon>
    </lineage>
</organism>
<dbReference type="PANTHER" id="PTHR48021">
    <property type="match status" value="1"/>
</dbReference>
<dbReference type="InterPro" id="IPR036259">
    <property type="entry name" value="MFS_trans_sf"/>
</dbReference>
<dbReference type="InterPro" id="IPR005828">
    <property type="entry name" value="MFS_sugar_transport-like"/>
</dbReference>
<dbReference type="InterPro" id="IPR050549">
    <property type="entry name" value="MFS_Trehalose_Transporter"/>
</dbReference>
<dbReference type="InterPro" id="IPR020846">
    <property type="entry name" value="MFS_dom"/>
</dbReference>
<feature type="transmembrane region" description="Helical" evidence="9">
    <location>
        <begin position="301"/>
        <end position="321"/>
    </location>
</feature>
<keyword evidence="8" id="KW-0813">Transport</keyword>
<keyword evidence="2" id="KW-1003">Cell membrane</keyword>
<evidence type="ECO:0000256" key="3">
    <source>
        <dbReference type="ARBA" id="ARBA00022692"/>
    </source>
</evidence>
<feature type="transmembrane region" description="Helical" evidence="9">
    <location>
        <begin position="155"/>
        <end position="173"/>
    </location>
</feature>
<dbReference type="Proteomes" id="UP001430953">
    <property type="component" value="Unassembled WGS sequence"/>
</dbReference>
<feature type="transmembrane region" description="Helical" evidence="9">
    <location>
        <begin position="126"/>
        <end position="143"/>
    </location>
</feature>
<dbReference type="NCBIfam" id="TIGR00879">
    <property type="entry name" value="SP"/>
    <property type="match status" value="1"/>
</dbReference>
<proteinExistence type="inferred from homology"/>
<feature type="transmembrane region" description="Helical" evidence="9">
    <location>
        <begin position="328"/>
        <end position="350"/>
    </location>
</feature>
<dbReference type="CDD" id="cd17358">
    <property type="entry name" value="MFS_GLUT6_8_Class3_like"/>
    <property type="match status" value="1"/>
</dbReference>
<dbReference type="GO" id="GO:0051119">
    <property type="term" value="F:sugar transmembrane transporter activity"/>
    <property type="evidence" value="ECO:0007669"/>
    <property type="project" value="InterPro"/>
</dbReference>
<protein>
    <recommendedName>
        <fullName evidence="10">Major facilitator superfamily (MFS) profile domain-containing protein</fullName>
    </recommendedName>
</protein>
<evidence type="ECO:0000256" key="9">
    <source>
        <dbReference type="SAM" id="Phobius"/>
    </source>
</evidence>
<evidence type="ECO:0000313" key="11">
    <source>
        <dbReference type="EMBL" id="KAL0125275.1"/>
    </source>
</evidence>
<comment type="caution">
    <text evidence="11">The sequence shown here is derived from an EMBL/GenBank/DDBJ whole genome shotgun (WGS) entry which is preliminary data.</text>
</comment>
<feature type="transmembrane region" description="Helical" evidence="9">
    <location>
        <begin position="98"/>
        <end position="120"/>
    </location>
</feature>
<evidence type="ECO:0000256" key="6">
    <source>
        <dbReference type="ARBA" id="ARBA00023180"/>
    </source>
</evidence>
<dbReference type="InterPro" id="IPR044775">
    <property type="entry name" value="MFS_ERD6/Tret1-like"/>
</dbReference>
<evidence type="ECO:0000256" key="2">
    <source>
        <dbReference type="ARBA" id="ARBA00022475"/>
    </source>
</evidence>
<keyword evidence="5 9" id="KW-0472">Membrane</keyword>
<keyword evidence="4 9" id="KW-1133">Transmembrane helix</keyword>
<evidence type="ECO:0000256" key="7">
    <source>
        <dbReference type="ARBA" id="ARBA00024348"/>
    </source>
</evidence>
<comment type="subcellular location">
    <subcellularLocation>
        <location evidence="1">Cell membrane</location>
        <topology evidence="1">Multi-pass membrane protein</topology>
    </subcellularLocation>
</comment>
<dbReference type="PROSITE" id="PS00216">
    <property type="entry name" value="SUGAR_TRANSPORT_1"/>
    <property type="match status" value="2"/>
</dbReference>
<dbReference type="SUPFAM" id="SSF103473">
    <property type="entry name" value="MFS general substrate transporter"/>
    <property type="match status" value="1"/>
</dbReference>
<feature type="domain" description="Major facilitator superfamily (MFS) profile" evidence="10">
    <location>
        <begin position="26"/>
        <end position="453"/>
    </location>
</feature>
<feature type="transmembrane region" description="Helical" evidence="9">
    <location>
        <begin position="398"/>
        <end position="418"/>
    </location>
</feature>
<dbReference type="InterPro" id="IPR005829">
    <property type="entry name" value="Sugar_transporter_CS"/>
</dbReference>
<evidence type="ECO:0000256" key="8">
    <source>
        <dbReference type="RuleBase" id="RU003346"/>
    </source>
</evidence>
<feature type="transmembrane region" description="Helical" evidence="9">
    <location>
        <begin position="67"/>
        <end position="86"/>
    </location>
</feature>
<feature type="transmembrane region" description="Helical" evidence="9">
    <location>
        <begin position="26"/>
        <end position="47"/>
    </location>
</feature>
<dbReference type="GO" id="GO:0005886">
    <property type="term" value="C:plasma membrane"/>
    <property type="evidence" value="ECO:0007669"/>
    <property type="project" value="UniProtKB-SubCell"/>
</dbReference>
<dbReference type="PROSITE" id="PS51257">
    <property type="entry name" value="PROKAR_LIPOPROTEIN"/>
    <property type="match status" value="1"/>
</dbReference>
<gene>
    <name evidence="11" type="ORF">PUN28_004422</name>
</gene>
<keyword evidence="12" id="KW-1185">Reference proteome</keyword>
<dbReference type="PANTHER" id="PTHR48021:SF86">
    <property type="entry name" value="FACILITATED TREHALOSE TRANSPORTER TRET1-1-LIKE PROTEIN"/>
    <property type="match status" value="1"/>
</dbReference>
<dbReference type="EMBL" id="JADYXP020000004">
    <property type="protein sequence ID" value="KAL0125275.1"/>
    <property type="molecule type" value="Genomic_DNA"/>
</dbReference>
<feature type="transmembrane region" description="Helical" evidence="9">
    <location>
        <begin position="264"/>
        <end position="289"/>
    </location>
</feature>
<evidence type="ECO:0000256" key="1">
    <source>
        <dbReference type="ARBA" id="ARBA00004651"/>
    </source>
</evidence>
<reference evidence="11 12" key="1">
    <citation type="submission" date="2023-03" db="EMBL/GenBank/DDBJ databases">
        <title>High recombination rates correlate with genetic variation in Cardiocondyla obscurior ants.</title>
        <authorList>
            <person name="Errbii M."/>
        </authorList>
    </citation>
    <scope>NUCLEOTIDE SEQUENCE [LARGE SCALE GENOMIC DNA]</scope>
    <source>
        <strain evidence="11">Alpha-2009</strain>
        <tissue evidence="11">Whole body</tissue>
    </source>
</reference>
<evidence type="ECO:0000313" key="12">
    <source>
        <dbReference type="Proteomes" id="UP001430953"/>
    </source>
</evidence>
<name>A0AAW2GCL1_9HYME</name>
<dbReference type="PRINTS" id="PR00171">
    <property type="entry name" value="SUGRTRNSPORT"/>
</dbReference>
<dbReference type="InterPro" id="IPR003663">
    <property type="entry name" value="Sugar/inositol_transpt"/>
</dbReference>
<feature type="transmembrane region" description="Helical" evidence="9">
    <location>
        <begin position="179"/>
        <end position="200"/>
    </location>
</feature>
<dbReference type="FunFam" id="1.20.1250.20:FF:000055">
    <property type="entry name" value="Facilitated trehalose transporter Tret1-2 homolog"/>
    <property type="match status" value="1"/>
</dbReference>
<dbReference type="Gene3D" id="1.20.1250.20">
    <property type="entry name" value="MFS general substrate transporter like domains"/>
    <property type="match status" value="1"/>
</dbReference>
<evidence type="ECO:0000259" key="10">
    <source>
        <dbReference type="PROSITE" id="PS50850"/>
    </source>
</evidence>